<keyword evidence="2" id="KW-0238">DNA-binding</keyword>
<dbReference type="Gene3D" id="1.25.40.10">
    <property type="entry name" value="Tetratricopeptide repeat domain"/>
    <property type="match status" value="1"/>
</dbReference>
<dbReference type="PANTHER" id="PTHR44688:SF16">
    <property type="entry name" value="DNA-BINDING TRANSCRIPTIONAL ACTIVATOR DEVR_DOSR"/>
    <property type="match status" value="1"/>
</dbReference>
<dbReference type="CDD" id="cd06170">
    <property type="entry name" value="LuxR_C_like"/>
    <property type="match status" value="1"/>
</dbReference>
<dbReference type="PROSITE" id="PS50043">
    <property type="entry name" value="HTH_LUXR_2"/>
    <property type="match status" value="1"/>
</dbReference>
<evidence type="ECO:0000256" key="2">
    <source>
        <dbReference type="ARBA" id="ARBA00023125"/>
    </source>
</evidence>
<dbReference type="InterPro" id="IPR027417">
    <property type="entry name" value="P-loop_NTPase"/>
</dbReference>
<evidence type="ECO:0000313" key="6">
    <source>
        <dbReference type="Proteomes" id="UP000192342"/>
    </source>
</evidence>
<name>A0A1Y1SJE0_9GAMM</name>
<feature type="domain" description="HTH luxR-type" evidence="4">
    <location>
        <begin position="829"/>
        <end position="894"/>
    </location>
</feature>
<dbReference type="InterPro" id="IPR000792">
    <property type="entry name" value="Tscrpt_reg_LuxR_C"/>
</dbReference>
<dbReference type="Pfam" id="PF17874">
    <property type="entry name" value="TPR_MalT"/>
    <property type="match status" value="1"/>
</dbReference>
<dbReference type="InterPro" id="IPR049945">
    <property type="entry name" value="AAA_22"/>
</dbReference>
<dbReference type="PROSITE" id="PS00622">
    <property type="entry name" value="HTH_LUXR_1"/>
    <property type="match status" value="1"/>
</dbReference>
<evidence type="ECO:0000256" key="3">
    <source>
        <dbReference type="ARBA" id="ARBA00023163"/>
    </source>
</evidence>
<dbReference type="PRINTS" id="PR00038">
    <property type="entry name" value="HTHLUXR"/>
</dbReference>
<dbReference type="PANTHER" id="PTHR44688">
    <property type="entry name" value="DNA-BINDING TRANSCRIPTIONAL ACTIVATOR DEVR_DOSR"/>
    <property type="match status" value="1"/>
</dbReference>
<dbReference type="AlphaFoldDB" id="A0A1Y1SJE0"/>
<keyword evidence="3" id="KW-0804">Transcription</keyword>
<keyword evidence="6" id="KW-1185">Reference proteome</keyword>
<dbReference type="EMBL" id="AQQV01000001">
    <property type="protein sequence ID" value="ORE89490.1"/>
    <property type="molecule type" value="Genomic_DNA"/>
</dbReference>
<dbReference type="Pfam" id="PF00196">
    <property type="entry name" value="GerE"/>
    <property type="match status" value="1"/>
</dbReference>
<organism evidence="5 6">
    <name type="scientific">Oceanococcus atlanticus</name>
    <dbReference type="NCBI Taxonomy" id="1317117"/>
    <lineage>
        <taxon>Bacteria</taxon>
        <taxon>Pseudomonadati</taxon>
        <taxon>Pseudomonadota</taxon>
        <taxon>Gammaproteobacteria</taxon>
        <taxon>Chromatiales</taxon>
        <taxon>Oceanococcaceae</taxon>
        <taxon>Oceanococcus</taxon>
    </lineage>
</organism>
<dbReference type="InterPro" id="IPR059106">
    <property type="entry name" value="WHD_MalT"/>
</dbReference>
<evidence type="ECO:0000313" key="5">
    <source>
        <dbReference type="EMBL" id="ORE89490.1"/>
    </source>
</evidence>
<dbReference type="InterPro" id="IPR016032">
    <property type="entry name" value="Sig_transdc_resp-reg_C-effctor"/>
</dbReference>
<dbReference type="Proteomes" id="UP000192342">
    <property type="component" value="Unassembled WGS sequence"/>
</dbReference>
<dbReference type="SUPFAM" id="SSF52540">
    <property type="entry name" value="P-loop containing nucleoside triphosphate hydrolases"/>
    <property type="match status" value="1"/>
</dbReference>
<dbReference type="InterPro" id="IPR036388">
    <property type="entry name" value="WH-like_DNA-bd_sf"/>
</dbReference>
<sequence length="896" mass="100296">MLETKLCPAIGAAEPIVRAQLQLPEAFRDGRISLATVIAPAGYGKSTVMAQWQHALEDAGVRTTWLNLDEDDSDPARFARYLGGALRRGGLDAGTALRDAQDTLLSGGIRAVLEALATELSELSHRLVLFIDDVHFVRGDEVLEVLRWLVNYAPAQVQFVLGSREDVPVPLGRLRVRRKLQEFGVEALKFSDEETAALLSSRLRAQLAAADIHSLVQRTEGWPAGLELAALILEGAQDPSAVVRAFAGNAQSVMDYLGEVLLDNLDQPTRELIFVIAQFNRIDEGLAAAACDAPLAGARLAELHARNLFLKRMDTQGRWYRFHHLVGQFFREQGERQCPELARDALIRGARHLMAQNLPLEAIHCVMRAQAWDLASRWLAENVEELVFSRGYLQTIMEWMKRLPREWADRYPEIHLQNAFATMLNGQPDQSRLILDNLAALRQRLAASAELPRSRLDQLDQELAMQEAHVAGLGDQMGDMMRISSDWVQRWPQAPRVNQGSVRNVLAFAHKCYSQIDQGLAVIAEGKRLFQGTDAHYLMSWNLAIESYLHLKGGDFSAAASAAEQLLEHMRQHLSLMHQHAGHAHAVLAFVHYERDEIAAAREHIDCISENDSYAQADYLILHHITRARLLRLDGDAEAGYQSLLKGREIADRFQLSRAALTLATEQFNWLCRDGHLDQAHELARRLQLDHWPEPDKAVSLDAEKSFRVCARLQLMRDPLDAAERLNPAITRCRDLGLARRETELLVLQVLALSAAEKPVQAQHRLAEALLLGAEHGYVRLFVDEGEVLQPVLNRLELTPDQQAAAHLLRRLTQCAVATPLKPVAAASVNGLFEELTKRERQILRRLQSDLSNREIAEAIFVSEGTLKWHLHNIYGKLGVKNRSGALVRALELGLI</sequence>
<keyword evidence="1" id="KW-0805">Transcription regulation</keyword>
<dbReference type="InterPro" id="IPR041617">
    <property type="entry name" value="TPR_MalT"/>
</dbReference>
<accession>A0A1Y1SJE0</accession>
<dbReference type="SMART" id="SM00421">
    <property type="entry name" value="HTH_LUXR"/>
    <property type="match status" value="1"/>
</dbReference>
<dbReference type="InterPro" id="IPR011990">
    <property type="entry name" value="TPR-like_helical_dom_sf"/>
</dbReference>
<comment type="caution">
    <text evidence="5">The sequence shown here is derived from an EMBL/GenBank/DDBJ whole genome shotgun (WGS) entry which is preliminary data.</text>
</comment>
<dbReference type="STRING" id="1317117.ATO7_06405"/>
<protein>
    <submittedName>
        <fullName evidence="5">ATP-dependent transcriptional regulator</fullName>
    </submittedName>
</protein>
<dbReference type="Gene3D" id="1.10.10.10">
    <property type="entry name" value="Winged helix-like DNA-binding domain superfamily/Winged helix DNA-binding domain"/>
    <property type="match status" value="1"/>
</dbReference>
<dbReference type="Pfam" id="PF13401">
    <property type="entry name" value="AAA_22"/>
    <property type="match status" value="1"/>
</dbReference>
<gene>
    <name evidence="5" type="ORF">ATO7_06405</name>
</gene>
<dbReference type="GO" id="GO:0006355">
    <property type="term" value="P:regulation of DNA-templated transcription"/>
    <property type="evidence" value="ECO:0007669"/>
    <property type="project" value="InterPro"/>
</dbReference>
<dbReference type="GO" id="GO:0003677">
    <property type="term" value="F:DNA binding"/>
    <property type="evidence" value="ECO:0007669"/>
    <property type="project" value="UniProtKB-KW"/>
</dbReference>
<evidence type="ECO:0000259" key="4">
    <source>
        <dbReference type="PROSITE" id="PS50043"/>
    </source>
</evidence>
<dbReference type="Pfam" id="PF25873">
    <property type="entry name" value="WHD_MalT"/>
    <property type="match status" value="1"/>
</dbReference>
<dbReference type="SUPFAM" id="SSF46894">
    <property type="entry name" value="C-terminal effector domain of the bipartite response regulators"/>
    <property type="match status" value="1"/>
</dbReference>
<dbReference type="GO" id="GO:0016887">
    <property type="term" value="F:ATP hydrolysis activity"/>
    <property type="evidence" value="ECO:0007669"/>
    <property type="project" value="InterPro"/>
</dbReference>
<evidence type="ECO:0000256" key="1">
    <source>
        <dbReference type="ARBA" id="ARBA00023015"/>
    </source>
</evidence>
<proteinExistence type="predicted"/>
<reference evidence="5 6" key="1">
    <citation type="submission" date="2013-04" db="EMBL/GenBank/DDBJ databases">
        <title>Oceanococcus atlanticus 22II-S10r2 Genome Sequencing.</title>
        <authorList>
            <person name="Lai Q."/>
            <person name="Li G."/>
            <person name="Shao Z."/>
        </authorList>
    </citation>
    <scope>NUCLEOTIDE SEQUENCE [LARGE SCALE GENOMIC DNA]</scope>
    <source>
        <strain evidence="5 6">22II-S10r2</strain>
    </source>
</reference>